<dbReference type="Proteomes" id="UP000515159">
    <property type="component" value="Chromosome 1"/>
</dbReference>
<dbReference type="PANTHER" id="PTHR31530:SF4">
    <property type="entry name" value="MAJOR INTRINSICALLY DISORDERED NOTCH2-BINDING RECEPTOR 1-LIKE"/>
    <property type="match status" value="1"/>
</dbReference>
<evidence type="ECO:0000313" key="8">
    <source>
        <dbReference type="Proteomes" id="UP000515159"/>
    </source>
</evidence>
<name>A0A6P8SJ80_GEOSA</name>
<organism evidence="8 9">
    <name type="scientific">Geotrypetes seraphini</name>
    <name type="common">Gaboon caecilian</name>
    <name type="synonym">Caecilia seraphini</name>
    <dbReference type="NCBI Taxonomy" id="260995"/>
    <lineage>
        <taxon>Eukaryota</taxon>
        <taxon>Metazoa</taxon>
        <taxon>Chordata</taxon>
        <taxon>Craniata</taxon>
        <taxon>Vertebrata</taxon>
        <taxon>Euteleostomi</taxon>
        <taxon>Amphibia</taxon>
        <taxon>Gymnophiona</taxon>
        <taxon>Geotrypetes</taxon>
    </lineage>
</organism>
<evidence type="ECO:0000256" key="2">
    <source>
        <dbReference type="ARBA" id="ARBA00022692"/>
    </source>
</evidence>
<feature type="domain" description="Major intrinsically disordered Notch2-binding receptor 1-like C-terminal" evidence="7">
    <location>
        <begin position="34"/>
        <end position="181"/>
    </location>
</feature>
<sequence>MDLSVLPNNNHPEKFLRLDVKTLMMSPAFLHARQWHNRVYVQRETRSLAEPQDLDSGGGSPVLIDEALSKHISSVTLKSTIKSNPLYQHTRISGGLEERKKQPSWTIQEYDKQSAYPNLANYMQENPNDLQYWLEDIYTPGYDSLLRKKEREKKHTRCCQIVLLVIFTVCVFIVIVTVSILFT</sequence>
<proteinExistence type="inferred from homology"/>
<evidence type="ECO:0000256" key="6">
    <source>
        <dbReference type="SAM" id="Phobius"/>
    </source>
</evidence>
<keyword evidence="4 6" id="KW-0472">Membrane</keyword>
<evidence type="ECO:0000259" key="7">
    <source>
        <dbReference type="Pfam" id="PF06789"/>
    </source>
</evidence>
<dbReference type="RefSeq" id="XP_033819025.1">
    <property type="nucleotide sequence ID" value="XM_033963134.1"/>
</dbReference>
<dbReference type="AlphaFoldDB" id="A0A6P8SJ80"/>
<dbReference type="InterPro" id="IPR039706">
    <property type="entry name" value="MINAR1-like"/>
</dbReference>
<evidence type="ECO:0000256" key="5">
    <source>
        <dbReference type="ARBA" id="ARBA00037847"/>
    </source>
</evidence>
<evidence type="ECO:0000256" key="1">
    <source>
        <dbReference type="ARBA" id="ARBA00006410"/>
    </source>
</evidence>
<comment type="similarity">
    <text evidence="1">Belongs to the MINAR family.</text>
</comment>
<protein>
    <submittedName>
        <fullName evidence="9">Major intrinsically disordered NOTCH2-binding receptor 1-like</fullName>
    </submittedName>
</protein>
<dbReference type="KEGG" id="gsh:117369112"/>
<dbReference type="InParanoid" id="A0A6P8SJ80"/>
<dbReference type="InterPro" id="IPR009626">
    <property type="entry name" value="MINAR1-like_C"/>
</dbReference>
<keyword evidence="3 6" id="KW-1133">Transmembrane helix</keyword>
<keyword evidence="8" id="KW-1185">Reference proteome</keyword>
<reference evidence="9" key="1">
    <citation type="submission" date="2025-08" db="UniProtKB">
        <authorList>
            <consortium name="RefSeq"/>
        </authorList>
    </citation>
    <scope>IDENTIFICATION</scope>
</reference>
<feature type="transmembrane region" description="Helical" evidence="6">
    <location>
        <begin position="161"/>
        <end position="182"/>
    </location>
</feature>
<dbReference type="CTD" id="100127206"/>
<dbReference type="OrthoDB" id="8920945at2759"/>
<gene>
    <name evidence="9" type="primary">MINAR2</name>
</gene>
<dbReference type="GO" id="GO:0012505">
    <property type="term" value="C:endomembrane system"/>
    <property type="evidence" value="ECO:0007669"/>
    <property type="project" value="UniProtKB-SubCell"/>
</dbReference>
<accession>A0A6P8SJ80</accession>
<evidence type="ECO:0000256" key="3">
    <source>
        <dbReference type="ARBA" id="ARBA00022989"/>
    </source>
</evidence>
<dbReference type="GeneID" id="117369112"/>
<comment type="subcellular location">
    <subcellularLocation>
        <location evidence="5">Endomembrane system</location>
        <topology evidence="5">Single-pass membrane protein</topology>
    </subcellularLocation>
</comment>
<dbReference type="FunCoup" id="A0A6P8SJ80">
    <property type="interactions" value="2"/>
</dbReference>
<keyword evidence="2 6" id="KW-0812">Transmembrane</keyword>
<dbReference type="PANTHER" id="PTHR31530">
    <property type="entry name" value="MAJOR INTRINSICALLY DISORDERED NOTCH2-BINDING RECEPTOR 1 MINAR1 FAMILY MEMBER"/>
    <property type="match status" value="1"/>
</dbReference>
<evidence type="ECO:0000256" key="4">
    <source>
        <dbReference type="ARBA" id="ARBA00023136"/>
    </source>
</evidence>
<dbReference type="Pfam" id="PF06789">
    <property type="entry name" value="MINAR1_C"/>
    <property type="match status" value="1"/>
</dbReference>
<evidence type="ECO:0000313" key="9">
    <source>
        <dbReference type="RefSeq" id="XP_033819025.1"/>
    </source>
</evidence>